<comment type="caution">
    <text evidence="13">The sequence shown here is derived from an EMBL/GenBank/DDBJ whole genome shotgun (WGS) entry which is preliminary data.</text>
</comment>
<evidence type="ECO:0000256" key="4">
    <source>
        <dbReference type="ARBA" id="ARBA00022475"/>
    </source>
</evidence>
<dbReference type="InterPro" id="IPR020846">
    <property type="entry name" value="MFS_dom"/>
</dbReference>
<dbReference type="CDD" id="cd17346">
    <property type="entry name" value="MFS_DtpA_like"/>
    <property type="match status" value="1"/>
</dbReference>
<feature type="transmembrane region" description="Helical" evidence="11">
    <location>
        <begin position="252"/>
        <end position="272"/>
    </location>
</feature>
<dbReference type="InterPro" id="IPR000109">
    <property type="entry name" value="POT_fam"/>
</dbReference>
<evidence type="ECO:0000313" key="14">
    <source>
        <dbReference type="Proteomes" id="UP000051451"/>
    </source>
</evidence>
<feature type="transmembrane region" description="Helical" evidence="11">
    <location>
        <begin position="284"/>
        <end position="300"/>
    </location>
</feature>
<keyword evidence="4" id="KW-1003">Cell membrane</keyword>
<organism evidence="13 14">
    <name type="scientific">Liquorilactobacillus ghanensis DSM 18630</name>
    <dbReference type="NCBI Taxonomy" id="1423750"/>
    <lineage>
        <taxon>Bacteria</taxon>
        <taxon>Bacillati</taxon>
        <taxon>Bacillota</taxon>
        <taxon>Bacilli</taxon>
        <taxon>Lactobacillales</taxon>
        <taxon>Lactobacillaceae</taxon>
        <taxon>Liquorilactobacillus</taxon>
    </lineage>
</organism>
<evidence type="ECO:0000313" key="13">
    <source>
        <dbReference type="EMBL" id="KRM06636.1"/>
    </source>
</evidence>
<evidence type="ECO:0000256" key="7">
    <source>
        <dbReference type="ARBA" id="ARBA00023136"/>
    </source>
</evidence>
<keyword evidence="5 10" id="KW-0812">Transmembrane</keyword>
<dbReference type="InterPro" id="IPR050171">
    <property type="entry name" value="MFS_Transporters"/>
</dbReference>
<keyword evidence="6 11" id="KW-1133">Transmembrane helix</keyword>
<dbReference type="Proteomes" id="UP000051451">
    <property type="component" value="Unassembled WGS sequence"/>
</dbReference>
<feature type="transmembrane region" description="Helical" evidence="11">
    <location>
        <begin position="111"/>
        <end position="129"/>
    </location>
</feature>
<dbReference type="EMBL" id="AZGB01000015">
    <property type="protein sequence ID" value="KRM06636.1"/>
    <property type="molecule type" value="Genomic_DNA"/>
</dbReference>
<dbReference type="GO" id="GO:0042937">
    <property type="term" value="F:tripeptide transmembrane transporter activity"/>
    <property type="evidence" value="ECO:0007669"/>
    <property type="project" value="UniProtKB-ARBA"/>
</dbReference>
<dbReference type="PROSITE" id="PS01022">
    <property type="entry name" value="PTR2_1"/>
    <property type="match status" value="1"/>
</dbReference>
<feature type="transmembrane region" description="Helical" evidence="11">
    <location>
        <begin position="89"/>
        <end position="105"/>
    </location>
</feature>
<dbReference type="OrthoDB" id="9772725at2"/>
<dbReference type="InterPro" id="IPR018456">
    <property type="entry name" value="PTR2_symporter_CS"/>
</dbReference>
<dbReference type="GO" id="GO:0015333">
    <property type="term" value="F:peptide:proton symporter activity"/>
    <property type="evidence" value="ECO:0007669"/>
    <property type="project" value="UniProtKB-ARBA"/>
</dbReference>
<feature type="domain" description="Major facilitator superfamily (MFS) profile" evidence="12">
    <location>
        <begin position="1"/>
        <end position="202"/>
    </location>
</feature>
<dbReference type="PANTHER" id="PTHR23517:SF15">
    <property type="entry name" value="PROTON-DEPENDENT OLIGOPEPTIDE FAMILY TRANSPORT PROTEIN"/>
    <property type="match status" value="1"/>
</dbReference>
<keyword evidence="3 10" id="KW-0813">Transport</keyword>
<dbReference type="FunFam" id="1.20.1250.20:FF:000017">
    <property type="entry name" value="Dipeptide and tripeptide permease A"/>
    <property type="match status" value="1"/>
</dbReference>
<dbReference type="GO" id="GO:0005886">
    <property type="term" value="C:plasma membrane"/>
    <property type="evidence" value="ECO:0007669"/>
    <property type="project" value="UniProtKB-SubCell"/>
</dbReference>
<feature type="transmembrane region" description="Helical" evidence="11">
    <location>
        <begin position="393"/>
        <end position="411"/>
    </location>
</feature>
<evidence type="ECO:0000256" key="9">
    <source>
        <dbReference type="ARBA" id="ARBA00069644"/>
    </source>
</evidence>
<evidence type="ECO:0000256" key="3">
    <source>
        <dbReference type="ARBA" id="ARBA00022448"/>
    </source>
</evidence>
<feature type="transmembrane region" description="Helical" evidence="11">
    <location>
        <begin position="365"/>
        <end position="387"/>
    </location>
</feature>
<feature type="transmembrane region" description="Helical" evidence="11">
    <location>
        <begin position="29"/>
        <end position="46"/>
    </location>
</feature>
<name>A0A0R1VXY5_9LACO</name>
<comment type="subcellular location">
    <subcellularLocation>
        <location evidence="1">Cell membrane</location>
        <topology evidence="1">Multi-pass membrane protein</topology>
    </subcellularLocation>
    <subcellularLocation>
        <location evidence="10">Membrane</location>
        <topology evidence="10">Multi-pass membrane protein</topology>
    </subcellularLocation>
</comment>
<accession>A0A0R1VXY5</accession>
<feature type="transmembrane region" description="Helical" evidence="11">
    <location>
        <begin position="58"/>
        <end position="77"/>
    </location>
</feature>
<evidence type="ECO:0000256" key="5">
    <source>
        <dbReference type="ARBA" id="ARBA00022692"/>
    </source>
</evidence>
<comment type="similarity">
    <text evidence="2 10">Belongs to the major facilitator superfamily. Proton-dependent oligopeptide transporter (POT/PTR) (TC 2.A.17) family.</text>
</comment>
<keyword evidence="7 11" id="KW-0472">Membrane</keyword>
<feature type="transmembrane region" description="Helical" evidence="11">
    <location>
        <begin position="227"/>
        <end position="246"/>
    </location>
</feature>
<reference evidence="13 14" key="1">
    <citation type="journal article" date="2015" name="Genome Announc.">
        <title>Expanding the biotechnology potential of lactobacilli through comparative genomics of 213 strains and associated genera.</title>
        <authorList>
            <person name="Sun Z."/>
            <person name="Harris H.M."/>
            <person name="McCann A."/>
            <person name="Guo C."/>
            <person name="Argimon S."/>
            <person name="Zhang W."/>
            <person name="Yang X."/>
            <person name="Jeffery I.B."/>
            <person name="Cooney J.C."/>
            <person name="Kagawa T.F."/>
            <person name="Liu W."/>
            <person name="Song Y."/>
            <person name="Salvetti E."/>
            <person name="Wrobel A."/>
            <person name="Rasinkangas P."/>
            <person name="Parkhill J."/>
            <person name="Rea M.C."/>
            <person name="O'Sullivan O."/>
            <person name="Ritari J."/>
            <person name="Douillard F.P."/>
            <person name="Paul Ross R."/>
            <person name="Yang R."/>
            <person name="Briner A.E."/>
            <person name="Felis G.E."/>
            <person name="de Vos W.M."/>
            <person name="Barrangou R."/>
            <person name="Klaenhammer T.R."/>
            <person name="Caufield P.W."/>
            <person name="Cui Y."/>
            <person name="Zhang H."/>
            <person name="O'Toole P.W."/>
        </authorList>
    </citation>
    <scope>NUCLEOTIDE SEQUENCE [LARGE SCALE GENOMIC DNA]</scope>
    <source>
        <strain evidence="13 14">DSM 18630</strain>
    </source>
</reference>
<dbReference type="PATRIC" id="fig|1423750.3.peg.812"/>
<evidence type="ECO:0000256" key="2">
    <source>
        <dbReference type="ARBA" id="ARBA00005982"/>
    </source>
</evidence>
<proteinExistence type="inferred from homology"/>
<evidence type="ECO:0000256" key="6">
    <source>
        <dbReference type="ARBA" id="ARBA00022989"/>
    </source>
</evidence>
<dbReference type="GO" id="GO:0035443">
    <property type="term" value="P:tripeptide transmembrane transport"/>
    <property type="evidence" value="ECO:0007669"/>
    <property type="project" value="UniProtKB-ARBA"/>
</dbReference>
<evidence type="ECO:0000259" key="12">
    <source>
        <dbReference type="PROSITE" id="PS50850"/>
    </source>
</evidence>
<dbReference type="PROSITE" id="PS01023">
    <property type="entry name" value="PTR2_2"/>
    <property type="match status" value="1"/>
</dbReference>
<dbReference type="GO" id="GO:0071916">
    <property type="term" value="F:dipeptide transmembrane transporter activity"/>
    <property type="evidence" value="ECO:0007669"/>
    <property type="project" value="UniProtKB-ARBA"/>
</dbReference>
<evidence type="ECO:0000256" key="8">
    <source>
        <dbReference type="ARBA" id="ARBA00059575"/>
    </source>
</evidence>
<evidence type="ECO:0000256" key="10">
    <source>
        <dbReference type="RuleBase" id="RU003755"/>
    </source>
</evidence>
<gene>
    <name evidence="13" type="ORF">FC89_GL000790</name>
</gene>
<feature type="transmembrane region" description="Helical" evidence="11">
    <location>
        <begin position="177"/>
        <end position="197"/>
    </location>
</feature>
<dbReference type="AlphaFoldDB" id="A0A0R1VXY5"/>
<dbReference type="Pfam" id="PF00854">
    <property type="entry name" value="PTR2"/>
    <property type="match status" value="1"/>
</dbReference>
<dbReference type="RefSeq" id="WP_057871537.1">
    <property type="nucleotide sequence ID" value="NZ_AZGB01000015.1"/>
</dbReference>
<dbReference type="SUPFAM" id="SSF103473">
    <property type="entry name" value="MFS general substrate transporter"/>
    <property type="match status" value="2"/>
</dbReference>
<dbReference type="PROSITE" id="PS50850">
    <property type="entry name" value="MFS"/>
    <property type="match status" value="1"/>
</dbReference>
<feature type="transmembrane region" description="Helical" evidence="11">
    <location>
        <begin position="320"/>
        <end position="344"/>
    </location>
</feature>
<dbReference type="STRING" id="1423750.FC89_GL000790"/>
<feature type="transmembrane region" description="Helical" evidence="11">
    <location>
        <begin position="459"/>
        <end position="479"/>
    </location>
</feature>
<protein>
    <recommendedName>
        <fullName evidence="9">Di-/tripeptide transporter</fullName>
    </recommendedName>
</protein>
<dbReference type="NCBIfam" id="TIGR00924">
    <property type="entry name" value="yjdL_sub1_fam"/>
    <property type="match status" value="1"/>
</dbReference>
<dbReference type="InterPro" id="IPR005279">
    <property type="entry name" value="Dipep/tripep_permease"/>
</dbReference>
<comment type="function">
    <text evidence="8">Proton-dependent uptake of di- or tri-peptides.</text>
</comment>
<feature type="transmembrane region" description="Helical" evidence="11">
    <location>
        <begin position="150"/>
        <end position="171"/>
    </location>
</feature>
<dbReference type="Gene3D" id="1.20.1250.20">
    <property type="entry name" value="MFS general substrate transporter like domains"/>
    <property type="match status" value="1"/>
</dbReference>
<evidence type="ECO:0000256" key="11">
    <source>
        <dbReference type="SAM" id="Phobius"/>
    </source>
</evidence>
<dbReference type="PANTHER" id="PTHR23517">
    <property type="entry name" value="RESISTANCE PROTEIN MDTM, PUTATIVE-RELATED-RELATED"/>
    <property type="match status" value="1"/>
</dbReference>
<sequence length="491" mass="54689">MNNQDSGREFLGHPRGLSTLFFTEMWERFSYYGMRAILLYYMYYAVSQGGLGFDKPLAASIMSIYGALVYLSSVIGGFISDRILGSRKTVFIGGVLIMFGHIALATPFGRIALFISIALIVIGTGLLKPNVSEMVGSLYTENDPRRDSGFTIFVFGINVGAFIAPIAVGYLGQYVNFHLGFSLAAIGMFFGLLQYYFGGKKYLSKESLYPTDPLEPADFKRVIRRTVLGVVALILVLTIMQLFNLLNLTNLILVITIVAVVIPIFYFIMMLTSSKITKIERSRVFAYIPLFIAAILFWSIEEQGSVVLALFANDQTRLSLFGGAIHFPSSIFQSMNPLFIMIYVPIFARLWTKLGSRQPSSSKKFSYGLFFAGISFLWMMLPGMLYGTSAKVSPFWLIMSWVLVIVGEMLISPIGLSATTKLAPKAFQSQMMSMWFLSDAAAQAFNSQLVRFYAKGTEIHYYGIIGLITIIFGVILLLISPRIEKLMEGVN</sequence>
<dbReference type="GeneID" id="98318820"/>
<evidence type="ECO:0000256" key="1">
    <source>
        <dbReference type="ARBA" id="ARBA00004651"/>
    </source>
</evidence>
<dbReference type="InterPro" id="IPR036259">
    <property type="entry name" value="MFS_trans_sf"/>
</dbReference>
<keyword evidence="14" id="KW-1185">Reference proteome</keyword>